<protein>
    <submittedName>
        <fullName evidence="3">Uncharacterized protein</fullName>
    </submittedName>
</protein>
<feature type="region of interest" description="Disordered" evidence="1">
    <location>
        <begin position="240"/>
        <end position="259"/>
    </location>
</feature>
<proteinExistence type="predicted"/>
<keyword evidence="2" id="KW-1133">Transmembrane helix</keyword>
<evidence type="ECO:0000256" key="1">
    <source>
        <dbReference type="SAM" id="MobiDB-lite"/>
    </source>
</evidence>
<feature type="transmembrane region" description="Helical" evidence="2">
    <location>
        <begin position="146"/>
        <end position="166"/>
    </location>
</feature>
<reference evidence="3 4" key="1">
    <citation type="submission" date="2019-06" db="EMBL/GenBank/DDBJ databases">
        <title>Draft genomes of female and male turbot (Scophthalmus maximus).</title>
        <authorList>
            <person name="Xu H."/>
            <person name="Xu X.-W."/>
            <person name="Shao C."/>
            <person name="Chen S."/>
        </authorList>
    </citation>
    <scope>NUCLEOTIDE SEQUENCE [LARGE SCALE GENOMIC DNA]</scope>
    <source>
        <strain evidence="3">Ysfricsl-2016a</strain>
        <tissue evidence="3">Blood</tissue>
    </source>
</reference>
<keyword evidence="2" id="KW-0472">Membrane</keyword>
<evidence type="ECO:0000256" key="2">
    <source>
        <dbReference type="SAM" id="Phobius"/>
    </source>
</evidence>
<evidence type="ECO:0000313" key="4">
    <source>
        <dbReference type="Proteomes" id="UP000438429"/>
    </source>
</evidence>
<comment type="caution">
    <text evidence="3">The sequence shown here is derived from an EMBL/GenBank/DDBJ whole genome shotgun (WGS) entry which is preliminary data.</text>
</comment>
<dbReference type="Proteomes" id="UP000438429">
    <property type="component" value="Unassembled WGS sequence"/>
</dbReference>
<gene>
    <name evidence="3" type="ORF">F2P81_021579</name>
</gene>
<sequence length="259" mass="28194">MSVSMEMTGVKNEDWLWVGGVNYEADDQRLKYLAVVNSVKLDRNRLSSSPPLGDASVVALESTGAPARASLCSLAAFLHGAQRSHIRASSGQPRFCRHVHGVRKAPSKLLIALRGHDYCQEDLRENMGRKFKKKYKQCFPDCASSGGILFLVVIVTICIIAVLLMWSMQRAATIMVSAVGTVPLQQTFPSPLHPALLSRYTSEIALAAVRAEDLHQTATLPLQDISFKFTGSHCRGAMEPHAAPEPQVADPCPNLSAVN</sequence>
<dbReference type="AlphaFoldDB" id="A0A6A4S6F2"/>
<dbReference type="EMBL" id="VEVO01000019">
    <property type="protein sequence ID" value="KAF0026842.1"/>
    <property type="molecule type" value="Genomic_DNA"/>
</dbReference>
<name>A0A6A4S6F2_SCOMX</name>
<evidence type="ECO:0000313" key="3">
    <source>
        <dbReference type="EMBL" id="KAF0026842.1"/>
    </source>
</evidence>
<keyword evidence="2" id="KW-0812">Transmembrane</keyword>
<organism evidence="3 4">
    <name type="scientific">Scophthalmus maximus</name>
    <name type="common">Turbot</name>
    <name type="synonym">Psetta maxima</name>
    <dbReference type="NCBI Taxonomy" id="52904"/>
    <lineage>
        <taxon>Eukaryota</taxon>
        <taxon>Metazoa</taxon>
        <taxon>Chordata</taxon>
        <taxon>Craniata</taxon>
        <taxon>Vertebrata</taxon>
        <taxon>Euteleostomi</taxon>
        <taxon>Actinopterygii</taxon>
        <taxon>Neopterygii</taxon>
        <taxon>Teleostei</taxon>
        <taxon>Neoteleostei</taxon>
        <taxon>Acanthomorphata</taxon>
        <taxon>Carangaria</taxon>
        <taxon>Pleuronectiformes</taxon>
        <taxon>Pleuronectoidei</taxon>
        <taxon>Scophthalmidae</taxon>
        <taxon>Scophthalmus</taxon>
    </lineage>
</organism>
<accession>A0A6A4S6F2</accession>